<keyword evidence="3 7" id="KW-1133">Transmembrane helix</keyword>
<dbReference type="InterPro" id="IPR003770">
    <property type="entry name" value="MLTG-like"/>
</dbReference>
<dbReference type="EC" id="4.2.2.29" evidence="7"/>
<feature type="site" description="Important for catalytic activity" evidence="7">
    <location>
        <position position="217"/>
    </location>
</feature>
<dbReference type="RefSeq" id="WP_250937428.1">
    <property type="nucleotide sequence ID" value="NZ_JAMLJK010000001.1"/>
</dbReference>
<comment type="function">
    <text evidence="7">Functions as a peptidoglycan terminase that cleaves nascent peptidoglycan strands endolytically to terminate their elongation.</text>
</comment>
<dbReference type="Proteomes" id="UP001165678">
    <property type="component" value="Unassembled WGS sequence"/>
</dbReference>
<dbReference type="PANTHER" id="PTHR30518">
    <property type="entry name" value="ENDOLYTIC MUREIN TRANSGLYCOSYLASE"/>
    <property type="match status" value="1"/>
</dbReference>
<dbReference type="AlphaFoldDB" id="A0AA41ZKX1"/>
<dbReference type="PANTHER" id="PTHR30518:SF2">
    <property type="entry name" value="ENDOLYTIC MUREIN TRANSGLYCOSYLASE"/>
    <property type="match status" value="1"/>
</dbReference>
<dbReference type="HAMAP" id="MF_02065">
    <property type="entry name" value="MltG"/>
    <property type="match status" value="1"/>
</dbReference>
<evidence type="ECO:0000256" key="4">
    <source>
        <dbReference type="ARBA" id="ARBA00023136"/>
    </source>
</evidence>
<evidence type="ECO:0000256" key="1">
    <source>
        <dbReference type="ARBA" id="ARBA00022475"/>
    </source>
</evidence>
<comment type="catalytic activity">
    <reaction evidence="7">
        <text>a peptidoglycan chain = a peptidoglycan chain with N-acetyl-1,6-anhydromuramyl-[peptide] at the reducing end + a peptidoglycan chain with N-acetylglucosamine at the non-reducing end.</text>
        <dbReference type="EC" id="4.2.2.29"/>
    </reaction>
</comment>
<dbReference type="EMBL" id="JAPIVE010000001">
    <property type="protein sequence ID" value="MCX2523663.1"/>
    <property type="molecule type" value="Genomic_DNA"/>
</dbReference>
<evidence type="ECO:0000256" key="7">
    <source>
        <dbReference type="HAMAP-Rule" id="MF_02065"/>
    </source>
</evidence>
<dbReference type="GO" id="GO:0005886">
    <property type="term" value="C:plasma membrane"/>
    <property type="evidence" value="ECO:0007669"/>
    <property type="project" value="UniProtKB-UniRule"/>
</dbReference>
<keyword evidence="2 7" id="KW-0812">Transmembrane</keyword>
<evidence type="ECO:0000313" key="9">
    <source>
        <dbReference type="Proteomes" id="UP001165678"/>
    </source>
</evidence>
<evidence type="ECO:0000256" key="5">
    <source>
        <dbReference type="ARBA" id="ARBA00023239"/>
    </source>
</evidence>
<keyword evidence="1 7" id="KW-1003">Cell membrane</keyword>
<dbReference type="GO" id="GO:0071555">
    <property type="term" value="P:cell wall organization"/>
    <property type="evidence" value="ECO:0007669"/>
    <property type="project" value="UniProtKB-KW"/>
</dbReference>
<evidence type="ECO:0000256" key="6">
    <source>
        <dbReference type="ARBA" id="ARBA00023316"/>
    </source>
</evidence>
<evidence type="ECO:0000256" key="3">
    <source>
        <dbReference type="ARBA" id="ARBA00022989"/>
    </source>
</evidence>
<keyword evidence="9" id="KW-1185">Reference proteome</keyword>
<dbReference type="NCBIfam" id="TIGR00247">
    <property type="entry name" value="endolytic transglycosylase MltG"/>
    <property type="match status" value="1"/>
</dbReference>
<dbReference type="CDD" id="cd08010">
    <property type="entry name" value="MltG_like"/>
    <property type="match status" value="1"/>
</dbReference>
<comment type="similarity">
    <text evidence="7">Belongs to the transglycosylase MltG family.</text>
</comment>
<keyword evidence="5 7" id="KW-0456">Lyase</keyword>
<keyword evidence="7" id="KW-0997">Cell inner membrane</keyword>
<name>A0AA41ZKX1_9GAMM</name>
<organism evidence="8 9">
    <name type="scientific">Larsenimonas rhizosphaerae</name>
    <dbReference type="NCBI Taxonomy" id="2944682"/>
    <lineage>
        <taxon>Bacteria</taxon>
        <taxon>Pseudomonadati</taxon>
        <taxon>Pseudomonadota</taxon>
        <taxon>Gammaproteobacteria</taxon>
        <taxon>Oceanospirillales</taxon>
        <taxon>Halomonadaceae</taxon>
        <taxon>Larsenimonas</taxon>
    </lineage>
</organism>
<keyword evidence="4 7" id="KW-0472">Membrane</keyword>
<accession>A0AA41ZKX1</accession>
<dbReference type="Gene3D" id="3.30.1490.480">
    <property type="entry name" value="Endolytic murein transglycosylase"/>
    <property type="match status" value="1"/>
</dbReference>
<dbReference type="Gene3D" id="3.30.160.60">
    <property type="entry name" value="Classic Zinc Finger"/>
    <property type="match status" value="1"/>
</dbReference>
<evidence type="ECO:0000256" key="2">
    <source>
        <dbReference type="ARBA" id="ARBA00022692"/>
    </source>
</evidence>
<reference evidence="8" key="1">
    <citation type="submission" date="2022-11" db="EMBL/GenBank/DDBJ databases">
        <title>Larsenimonas rhizosphaerae sp. nov., isolated from a tidal mudflat.</title>
        <authorList>
            <person name="Lee S.D."/>
            <person name="Kim I.S."/>
        </authorList>
    </citation>
    <scope>NUCLEOTIDE SEQUENCE</scope>
    <source>
        <strain evidence="8">GH2-1</strain>
    </source>
</reference>
<keyword evidence="6 7" id="KW-0961">Cell wall biogenesis/degradation</keyword>
<gene>
    <name evidence="7 8" type="primary">mltG</name>
    <name evidence="8" type="ORF">OQ287_05380</name>
</gene>
<sequence>MRFLKWCLIILVLAGLTGASAYGWWRFVLSQPIALKSPTVFEVTRGEGARQVLSSLEQQDIISAVWPYKVLGLLEPDRLRRLRAGEFEVTPDMTAYQLLDRLSSNEVVTYRLTIPEGWTFHQMRQLINGADKLDHSTRTLDDNALMAELGHEGMNPEGRFFPSTYRFHKGTSDLHLYRQAFARMSDVVDKAWAERDKDLPLTSPYEALILASLIEKETGAPEERREIAGVFVRRLEKGMRLQTDPTVIYGLGKSYNGDITRADLKGITAYNTYVIDGLPPTPIALPGKAAIDAAVHPLPGSSLYFVAKGGGRHQFSDTLAEHNRAVRRYQLGQGQ</sequence>
<evidence type="ECO:0000313" key="8">
    <source>
        <dbReference type="EMBL" id="MCX2523663.1"/>
    </source>
</evidence>
<dbReference type="GO" id="GO:0009252">
    <property type="term" value="P:peptidoglycan biosynthetic process"/>
    <property type="evidence" value="ECO:0007669"/>
    <property type="project" value="UniProtKB-UniRule"/>
</dbReference>
<dbReference type="GO" id="GO:0008932">
    <property type="term" value="F:lytic endotransglycosylase activity"/>
    <property type="evidence" value="ECO:0007669"/>
    <property type="project" value="UniProtKB-UniRule"/>
</dbReference>
<proteinExistence type="inferred from homology"/>
<protein>
    <recommendedName>
        <fullName evidence="7">Endolytic murein transglycosylase</fullName>
        <ecNumber evidence="7">4.2.2.29</ecNumber>
    </recommendedName>
    <alternativeName>
        <fullName evidence="7">Peptidoglycan lytic transglycosylase</fullName>
    </alternativeName>
    <alternativeName>
        <fullName evidence="7">Peptidoglycan polymerization terminase</fullName>
    </alternativeName>
</protein>
<dbReference type="Pfam" id="PF02618">
    <property type="entry name" value="YceG"/>
    <property type="match status" value="1"/>
</dbReference>
<comment type="caution">
    <text evidence="8">The sequence shown here is derived from an EMBL/GenBank/DDBJ whole genome shotgun (WGS) entry which is preliminary data.</text>
</comment>